<evidence type="ECO:0000313" key="1">
    <source>
        <dbReference type="EMBL" id="BAQ21110.1"/>
    </source>
</evidence>
<gene>
    <name evidence="1" type="ordered locus">cgR_6048</name>
</gene>
<proteinExistence type="predicted"/>
<organism evidence="1">
    <name type="scientific">Corynebacterium glutamicum (strain R)</name>
    <dbReference type="NCBI Taxonomy" id="340322"/>
    <lineage>
        <taxon>Bacteria</taxon>
        <taxon>Bacillati</taxon>
        <taxon>Actinomycetota</taxon>
        <taxon>Actinomycetes</taxon>
        <taxon>Mycobacteriales</taxon>
        <taxon>Corynebacteriaceae</taxon>
        <taxon>Corynebacterium</taxon>
    </lineage>
</organism>
<dbReference type="AlphaFoldDB" id="A0AB72VF17"/>
<accession>A0AB72VF17</accession>
<dbReference type="KEGG" id="cgt:cgR_6048"/>
<protein>
    <submittedName>
        <fullName evidence="1">Uncharacterized protein</fullName>
    </submittedName>
</protein>
<reference evidence="1" key="1">
    <citation type="journal article" date="2007" name="Microbiology">
        <title>Comparative analysis of the Corynebacterium glutamicum group and complete genome sequence of strain R.</title>
        <authorList>
            <person name="Yukawa H."/>
            <person name="Omumasaba C.A."/>
            <person name="Nonaka H."/>
            <person name="Kos P."/>
            <person name="Okai N."/>
            <person name="Suzuki N."/>
            <person name="Suda M."/>
            <person name="Tsuge Y."/>
            <person name="Watanabe J."/>
            <person name="Ikeda Y."/>
            <person name="Vertes A.A."/>
            <person name="Inui M."/>
        </authorList>
    </citation>
    <scope>NUCLEOTIDE SEQUENCE</scope>
    <source>
        <strain evidence="1">R</strain>
    </source>
</reference>
<name>A0AB72VF17_CORGB</name>
<sequence length="44" mass="4825">MITPALFSAHAEVFRGIKAVDFVDFALLRTRGGISAGTWLCTRQ</sequence>
<dbReference type="EMBL" id="AP009044">
    <property type="protein sequence ID" value="BAQ21110.1"/>
    <property type="molecule type" value="Genomic_DNA"/>
</dbReference>
<dbReference type="Proteomes" id="UP000006698">
    <property type="component" value="Chromosome"/>
</dbReference>